<dbReference type="PRINTS" id="PR00385">
    <property type="entry name" value="P450"/>
</dbReference>
<dbReference type="PROSITE" id="PS00086">
    <property type="entry name" value="CYTOCHROME_P450"/>
    <property type="match status" value="1"/>
</dbReference>
<keyword evidence="5 7" id="KW-0408">Iron</keyword>
<evidence type="ECO:0000256" key="4">
    <source>
        <dbReference type="ARBA" id="ARBA00023002"/>
    </source>
</evidence>
<evidence type="ECO:0000256" key="7">
    <source>
        <dbReference type="RuleBase" id="RU000461"/>
    </source>
</evidence>
<reference evidence="8 9" key="1">
    <citation type="submission" date="2020-08" db="EMBL/GenBank/DDBJ databases">
        <title>Sequencing the genomes of 1000 actinobacteria strains.</title>
        <authorList>
            <person name="Klenk H.-P."/>
        </authorList>
    </citation>
    <scope>NUCLEOTIDE SEQUENCE [LARGE SCALE GENOMIC DNA]</scope>
    <source>
        <strain evidence="8 9">DSM 44598</strain>
    </source>
</reference>
<organism evidence="8 9">
    <name type="scientific">Nocardiopsis metallicus</name>
    <dbReference type="NCBI Taxonomy" id="179819"/>
    <lineage>
        <taxon>Bacteria</taxon>
        <taxon>Bacillati</taxon>
        <taxon>Actinomycetota</taxon>
        <taxon>Actinomycetes</taxon>
        <taxon>Streptosporangiales</taxon>
        <taxon>Nocardiopsidaceae</taxon>
        <taxon>Nocardiopsis</taxon>
    </lineage>
</organism>
<evidence type="ECO:0008006" key="10">
    <source>
        <dbReference type="Google" id="ProtNLM"/>
    </source>
</evidence>
<dbReference type="Gene3D" id="1.10.630.10">
    <property type="entry name" value="Cytochrome P450"/>
    <property type="match status" value="1"/>
</dbReference>
<dbReference type="InterPro" id="IPR001128">
    <property type="entry name" value="Cyt_P450"/>
</dbReference>
<dbReference type="GO" id="GO:0020037">
    <property type="term" value="F:heme binding"/>
    <property type="evidence" value="ECO:0007669"/>
    <property type="project" value="InterPro"/>
</dbReference>
<name>A0A840WHF8_9ACTN</name>
<dbReference type="PANTHER" id="PTHR46696">
    <property type="entry name" value="P450, PUTATIVE (EUROFUNG)-RELATED"/>
    <property type="match status" value="1"/>
</dbReference>
<dbReference type="EMBL" id="JACHDO010000001">
    <property type="protein sequence ID" value="MBB5490886.1"/>
    <property type="molecule type" value="Genomic_DNA"/>
</dbReference>
<keyword evidence="3 7" id="KW-0479">Metal-binding</keyword>
<accession>A0A840WHF8</accession>
<keyword evidence="6 7" id="KW-0503">Monooxygenase</keyword>
<dbReference type="SUPFAM" id="SSF48264">
    <property type="entry name" value="Cytochrome P450"/>
    <property type="match status" value="1"/>
</dbReference>
<evidence type="ECO:0000313" key="8">
    <source>
        <dbReference type="EMBL" id="MBB5490886.1"/>
    </source>
</evidence>
<dbReference type="RefSeq" id="WP_184364511.1">
    <property type="nucleotide sequence ID" value="NZ_BAAAKM010000009.1"/>
</dbReference>
<sequence length="416" mass="47021">MPCPVTGANDAEVPFLDPYPDDLQAHREELYQQGPVTPVELPGGVRAWATTHHAAAKATLNDPRFVKDPHQWADFQNGKVSQDWPYMGVLTFDGINMLGLDGAPHRRMRRLTAHPFSARRVERLRPHIERITDEYLDALDKRAHEPLDLKKEFSFRVPITVIGELYGVPEEEYDKLGDLYAPLFFVDTDPGEHLDLYAQIYQYFTELVARKKADLDAHDDFTTDLLRSTGEGEEPLTEGEVIVTLLMVVAAGHETTVNLINNVVRALLNHPEEHARLRAGELTWEQVIEETLRYNPPNNAILFRFATEDVPMGEVTISKGDALVTHYGAITKDREEYGEDVHVFDPSRTKGRHISFGYGPHMCPGAPLARLEAGIVLRKLFARFPDLRLAVPDRELENEAALIVNSLKEFPVLLRP</sequence>
<keyword evidence="4 7" id="KW-0560">Oxidoreductase</keyword>
<evidence type="ECO:0000256" key="1">
    <source>
        <dbReference type="ARBA" id="ARBA00010617"/>
    </source>
</evidence>
<evidence type="ECO:0000256" key="2">
    <source>
        <dbReference type="ARBA" id="ARBA00022617"/>
    </source>
</evidence>
<dbReference type="PRINTS" id="PR00359">
    <property type="entry name" value="BP450"/>
</dbReference>
<dbReference type="GO" id="GO:0005506">
    <property type="term" value="F:iron ion binding"/>
    <property type="evidence" value="ECO:0007669"/>
    <property type="project" value="InterPro"/>
</dbReference>
<dbReference type="PANTHER" id="PTHR46696:SF1">
    <property type="entry name" value="CYTOCHROME P450 YJIB-RELATED"/>
    <property type="match status" value="1"/>
</dbReference>
<comment type="caution">
    <text evidence="8">The sequence shown here is derived from an EMBL/GenBank/DDBJ whole genome shotgun (WGS) entry which is preliminary data.</text>
</comment>
<dbReference type="GO" id="GO:0016705">
    <property type="term" value="F:oxidoreductase activity, acting on paired donors, with incorporation or reduction of molecular oxygen"/>
    <property type="evidence" value="ECO:0007669"/>
    <property type="project" value="InterPro"/>
</dbReference>
<proteinExistence type="inferred from homology"/>
<comment type="similarity">
    <text evidence="1 7">Belongs to the cytochrome P450 family.</text>
</comment>
<evidence type="ECO:0000256" key="6">
    <source>
        <dbReference type="ARBA" id="ARBA00023033"/>
    </source>
</evidence>
<dbReference type="InterPro" id="IPR002397">
    <property type="entry name" value="Cyt_P450_B"/>
</dbReference>
<dbReference type="InterPro" id="IPR017972">
    <property type="entry name" value="Cyt_P450_CS"/>
</dbReference>
<dbReference type="Proteomes" id="UP000579647">
    <property type="component" value="Unassembled WGS sequence"/>
</dbReference>
<dbReference type="CDD" id="cd11029">
    <property type="entry name" value="CYP107-like"/>
    <property type="match status" value="1"/>
</dbReference>
<gene>
    <name evidence="8" type="ORF">HNR07_002023</name>
</gene>
<evidence type="ECO:0000256" key="3">
    <source>
        <dbReference type="ARBA" id="ARBA00022723"/>
    </source>
</evidence>
<evidence type="ECO:0000256" key="5">
    <source>
        <dbReference type="ARBA" id="ARBA00023004"/>
    </source>
</evidence>
<dbReference type="AlphaFoldDB" id="A0A840WHF8"/>
<dbReference type="Pfam" id="PF00067">
    <property type="entry name" value="p450"/>
    <property type="match status" value="2"/>
</dbReference>
<keyword evidence="2 7" id="KW-0349">Heme</keyword>
<dbReference type="GO" id="GO:0004497">
    <property type="term" value="F:monooxygenase activity"/>
    <property type="evidence" value="ECO:0007669"/>
    <property type="project" value="UniProtKB-KW"/>
</dbReference>
<keyword evidence="9" id="KW-1185">Reference proteome</keyword>
<evidence type="ECO:0000313" key="9">
    <source>
        <dbReference type="Proteomes" id="UP000579647"/>
    </source>
</evidence>
<dbReference type="InterPro" id="IPR036396">
    <property type="entry name" value="Cyt_P450_sf"/>
</dbReference>
<dbReference type="FunFam" id="1.10.630.10:FF:000018">
    <property type="entry name" value="Cytochrome P450 monooxygenase"/>
    <property type="match status" value="1"/>
</dbReference>
<protein>
    <recommendedName>
        <fullName evidence="10">Cytochrome P450</fullName>
    </recommendedName>
</protein>